<dbReference type="Gene3D" id="2.60.40.1120">
    <property type="entry name" value="Carboxypeptidase-like, regulatory domain"/>
    <property type="match status" value="1"/>
</dbReference>
<reference evidence="8" key="1">
    <citation type="journal article" date="2019" name="Int. J. Syst. Evol. Microbiol.">
        <title>The Global Catalogue of Microorganisms (GCM) 10K type strain sequencing project: providing services to taxonomists for standard genome sequencing and annotation.</title>
        <authorList>
            <consortium name="The Broad Institute Genomics Platform"/>
            <consortium name="The Broad Institute Genome Sequencing Center for Infectious Disease"/>
            <person name="Wu L."/>
            <person name="Ma J."/>
        </authorList>
    </citation>
    <scope>NUCLEOTIDE SEQUENCE [LARGE SCALE GENOMIC DNA]</scope>
    <source>
        <strain evidence="8">JCM 17705</strain>
    </source>
</reference>
<evidence type="ECO:0000313" key="7">
    <source>
        <dbReference type="EMBL" id="GAA4312399.1"/>
    </source>
</evidence>
<dbReference type="PANTHER" id="PTHR40980:SF4">
    <property type="entry name" value="TONB-DEPENDENT RECEPTOR-LIKE BETA-BARREL DOMAIN-CONTAINING PROTEIN"/>
    <property type="match status" value="1"/>
</dbReference>
<dbReference type="InterPro" id="IPR037066">
    <property type="entry name" value="Plug_dom_sf"/>
</dbReference>
<keyword evidence="2 4" id="KW-0472">Membrane</keyword>
<feature type="domain" description="TonB-dependent receptor-like beta-barrel" evidence="5">
    <location>
        <begin position="609"/>
        <end position="1099"/>
    </location>
</feature>
<dbReference type="InterPro" id="IPR012910">
    <property type="entry name" value="Plug_dom"/>
</dbReference>
<comment type="subcellular location">
    <subcellularLocation>
        <location evidence="1 4">Cell outer membrane</location>
    </subcellularLocation>
</comment>
<name>A0ABP8FWF5_9SPHI</name>
<comment type="caution">
    <text evidence="7">The sequence shown here is derived from an EMBL/GenBank/DDBJ whole genome shotgun (WGS) entry which is preliminary data.</text>
</comment>
<evidence type="ECO:0000259" key="5">
    <source>
        <dbReference type="Pfam" id="PF00593"/>
    </source>
</evidence>
<dbReference type="SUPFAM" id="SSF49464">
    <property type="entry name" value="Carboxypeptidase regulatory domain-like"/>
    <property type="match status" value="1"/>
</dbReference>
<evidence type="ECO:0000259" key="6">
    <source>
        <dbReference type="Pfam" id="PF07715"/>
    </source>
</evidence>
<dbReference type="InterPro" id="IPR036942">
    <property type="entry name" value="Beta-barrel_TonB_sf"/>
</dbReference>
<evidence type="ECO:0000313" key="8">
    <source>
        <dbReference type="Proteomes" id="UP001500582"/>
    </source>
</evidence>
<dbReference type="Pfam" id="PF07715">
    <property type="entry name" value="Plug"/>
    <property type="match status" value="1"/>
</dbReference>
<dbReference type="Gene3D" id="2.40.170.20">
    <property type="entry name" value="TonB-dependent receptor, beta-barrel domain"/>
    <property type="match status" value="1"/>
</dbReference>
<protein>
    <submittedName>
        <fullName evidence="7">TonB-dependent receptor</fullName>
    </submittedName>
</protein>
<accession>A0ABP8FWF5</accession>
<feature type="domain" description="TonB-dependent receptor plug" evidence="6">
    <location>
        <begin position="218"/>
        <end position="304"/>
    </location>
</feature>
<evidence type="ECO:0000256" key="4">
    <source>
        <dbReference type="RuleBase" id="RU003357"/>
    </source>
</evidence>
<dbReference type="Gene3D" id="3.55.50.30">
    <property type="match status" value="1"/>
</dbReference>
<dbReference type="Gene3D" id="2.170.130.10">
    <property type="entry name" value="TonB-dependent receptor, plug domain"/>
    <property type="match status" value="1"/>
</dbReference>
<keyword evidence="8" id="KW-1185">Reference proteome</keyword>
<dbReference type="RefSeq" id="WP_345209684.1">
    <property type="nucleotide sequence ID" value="NZ_BAABFT010000002.1"/>
</dbReference>
<keyword evidence="7" id="KW-0675">Receptor</keyword>
<dbReference type="Pfam" id="PF13620">
    <property type="entry name" value="CarboxypepD_reg"/>
    <property type="match status" value="1"/>
</dbReference>
<dbReference type="Pfam" id="PF00593">
    <property type="entry name" value="TonB_dep_Rec_b-barrel"/>
    <property type="match status" value="1"/>
</dbReference>
<organism evidence="7 8">
    <name type="scientific">Mucilaginibacter gynuensis</name>
    <dbReference type="NCBI Taxonomy" id="1302236"/>
    <lineage>
        <taxon>Bacteria</taxon>
        <taxon>Pseudomonadati</taxon>
        <taxon>Bacteroidota</taxon>
        <taxon>Sphingobacteriia</taxon>
        <taxon>Sphingobacteriales</taxon>
        <taxon>Sphingobacteriaceae</taxon>
        <taxon>Mucilaginibacter</taxon>
    </lineage>
</organism>
<dbReference type="InterPro" id="IPR008969">
    <property type="entry name" value="CarboxyPept-like_regulatory"/>
</dbReference>
<keyword evidence="4" id="KW-0798">TonB box</keyword>
<keyword evidence="3" id="KW-0998">Cell outer membrane</keyword>
<dbReference type="InterPro" id="IPR000531">
    <property type="entry name" value="Beta-barrel_TonB"/>
</dbReference>
<evidence type="ECO:0000256" key="1">
    <source>
        <dbReference type="ARBA" id="ARBA00004442"/>
    </source>
</evidence>
<dbReference type="PANTHER" id="PTHR40980">
    <property type="entry name" value="PLUG DOMAIN-CONTAINING PROTEIN"/>
    <property type="match status" value="1"/>
</dbReference>
<dbReference type="EMBL" id="BAABFT010000002">
    <property type="protein sequence ID" value="GAA4312399.1"/>
    <property type="molecule type" value="Genomic_DNA"/>
</dbReference>
<proteinExistence type="inferred from homology"/>
<evidence type="ECO:0000256" key="2">
    <source>
        <dbReference type="ARBA" id="ARBA00023136"/>
    </source>
</evidence>
<comment type="similarity">
    <text evidence="4">Belongs to the TonB-dependent receptor family.</text>
</comment>
<sequence length="1142" mass="125666">MTRLTSLVIVVSLTLTGVIFANGVKSQSLNDYKVSANFKDAGLEDILNSFEKQTPFTFTYAATLGKTAPISISIQNKTLAEALRILKATTRLDFKQINSTITVARLPLPPPAGAIEGTIYDAKTKETLAGAIIIIAGKSYPTDVNGHYKISLPPGTYEVEARYIGYEAKKVPGIIVKASVTTTLNIFLQSAATSLSEVKVEARRRAASEAVLLSDRKNASTVSDAISAQNIEKTASITTTQALQRVTGVTITDDKYVAIRGLGDRSVIAELNGARLSSANPDRSAVPLDLVPAALLDNITVYKTLNPDRAADASAGLVELKTKSIPETMVLEFTSQTGFNSSVGLGGQYNSFYNSDPGFFGQKVSKHNLSTDFTNLAKQYPGGLVQIQNLFIQSRNNPALAAEAMRVSKIMQSFDPVLTTQYQKADPNQVYTLSFGNSYKVLHGHTLGVVVSANYYQRTTDIYDGERNQYSLFQGVVTGSPAIFSTLHIPNFITPNYPRLGNYLSYKENTGTKTLNYGGLVGLTYQFNKRNEIQAQFLGSRGAEAQGSNLTGAWQNTGLNFPVYNTINQLRTTYRTFNTYNLQGEHQFLDKVWSPKLSYNLSTSKSTQTDPDFRSTDVADYRTQRFQDPNGVGIGSDTYAFVSGLVHGTGADNTNIIVADPNGRQYRKLNETNYNGKVDLSQPFKVGKLDQLLKFGVNYLKRDRGFTEQILGLPGSNLGGGGVQLINNVKGDLNRLVSPSNIGLLDPSNYDSEGQPRVGGFLYQIKKAPNNYTGTYETRAFYGMLDAHVTKDLRITGGVRFESTDIKAHVDTADVFVPANLNVLTGLPNQSVRYNTSQPNTAYTQNYKPYYSVNITYSKIKDMNFRLAYSTSLARPELRELTNVFEFDPFQFAVVGGNPNLINQLTKSADFRWEWFTGPGEVLAVSAFTKTIENSLQKVFTYASQGSLSTAPEFPLIMYQNDPNVGKVYGVELEARRDLGKLWSPLKYLFAGTNLLFDVSSIDKNPARLDASRINDRRSPATSPVFEQAPYAINAYLDYANTSTGTNVTASFNVVGPRLIQVQLDGTPDIYDSPAPTLDLVFSQKLGRKWVVKGFAKNLFDPPYKEVYTNPGNGGKYYGTEYIYRKYHKGAEFSLGLTYKLF</sequence>
<dbReference type="SUPFAM" id="SSF56935">
    <property type="entry name" value="Porins"/>
    <property type="match status" value="1"/>
</dbReference>
<gene>
    <name evidence="7" type="ORF">GCM10023149_07740</name>
</gene>
<dbReference type="Proteomes" id="UP001500582">
    <property type="component" value="Unassembled WGS sequence"/>
</dbReference>
<evidence type="ECO:0000256" key="3">
    <source>
        <dbReference type="ARBA" id="ARBA00023237"/>
    </source>
</evidence>